<protein>
    <recommendedName>
        <fullName evidence="2">RND related barrel-sandwich hybrid domain-containing protein</fullName>
    </recommendedName>
</protein>
<reference evidence="3 4" key="1">
    <citation type="submission" date="2020-08" db="EMBL/GenBank/DDBJ databases">
        <title>Genome public.</title>
        <authorList>
            <person name="Liu C."/>
            <person name="Sun Q."/>
        </authorList>
    </citation>
    <scope>NUCLEOTIDE SEQUENCE [LARGE SCALE GENOMIC DNA]</scope>
    <source>
        <strain evidence="3 4">3_YM_SP_D4_24.mj</strain>
    </source>
</reference>
<feature type="domain" description="RND related barrel-sandwich hybrid" evidence="2">
    <location>
        <begin position="110"/>
        <end position="264"/>
    </location>
</feature>
<accession>A0ABR7PAM9</accession>
<evidence type="ECO:0000313" key="3">
    <source>
        <dbReference type="EMBL" id="MBC8628337.1"/>
    </source>
</evidence>
<dbReference type="Proteomes" id="UP000661649">
    <property type="component" value="Unassembled WGS sequence"/>
</dbReference>
<dbReference type="InterPro" id="IPR058709">
    <property type="entry name" value="BSH_RND-rel"/>
</dbReference>
<evidence type="ECO:0000259" key="2">
    <source>
        <dbReference type="Pfam" id="PF26018"/>
    </source>
</evidence>
<evidence type="ECO:0000313" key="4">
    <source>
        <dbReference type="Proteomes" id="UP000661649"/>
    </source>
</evidence>
<keyword evidence="1" id="KW-1133">Transmembrane helix</keyword>
<comment type="caution">
    <text evidence="3">The sequence shown here is derived from an EMBL/GenBank/DDBJ whole genome shotgun (WGS) entry which is preliminary data.</text>
</comment>
<proteinExistence type="predicted"/>
<sequence>MKNGTKGDERLFIIKKLWNKIKKLPRKAERLLGILGEILWILFQKAGRILKKGLQKIPRNPIVVVIGVIIIYLIVTAGLYFSSEQIESYQVTSGTLEKNPVYTALAIREEKVVNASQDGYLRYLRKEGSNVEKNGNVYAVGDSEIQIAKYALDETQKSKIKNAAEAFSGTFDSSDFADTYSLKYELNGMILQTDKAEQTEDTSDEEEYDENGFLVVKGNTSIMLGNQTVVTSPDAGIVMYTMDGYEGKTVDNLKKSDFAQKSYTEKSLISTEAKEDTPVYKLITDETWNLMIPVSKKEASKLSEGTIQVKFLKDKKTQNGQLSIVDIDGQKVAKITLKNGMVRYASERFLKVELVIHTKTGLKIPLSSIVDKKFYIIPSDYLAKEVQDGVEREGFYRITKDDKGKEKKTFVVPAIYKNTADSSDKSTSTVIKKIDYCYVDMQTFQEGDVVQKPDSSETFTVGEPEYLSGAYCINRGYAMFRCIEQISGEQNEESCLIKKNTAYGLSEYDRIVKNGSSVKEDEILTGKQGE</sequence>
<feature type="transmembrane region" description="Helical" evidence="1">
    <location>
        <begin position="62"/>
        <end position="81"/>
    </location>
</feature>
<evidence type="ECO:0000256" key="1">
    <source>
        <dbReference type="SAM" id="Phobius"/>
    </source>
</evidence>
<dbReference type="Pfam" id="PF26018">
    <property type="entry name" value="BSH_RND_rel"/>
    <property type="match status" value="1"/>
</dbReference>
<keyword evidence="4" id="KW-1185">Reference proteome</keyword>
<gene>
    <name evidence="3" type="ORF">H8712_06855</name>
</gene>
<dbReference type="EMBL" id="JACRTP010000002">
    <property type="protein sequence ID" value="MBC8628337.1"/>
    <property type="molecule type" value="Genomic_DNA"/>
</dbReference>
<keyword evidence="1" id="KW-0472">Membrane</keyword>
<organism evidence="3 4">
    <name type="scientific">Blautia stercoris</name>
    <dbReference type="NCBI Taxonomy" id="871664"/>
    <lineage>
        <taxon>Bacteria</taxon>
        <taxon>Bacillati</taxon>
        <taxon>Bacillota</taxon>
        <taxon>Clostridia</taxon>
        <taxon>Lachnospirales</taxon>
        <taxon>Lachnospiraceae</taxon>
        <taxon>Blautia</taxon>
    </lineage>
</organism>
<name>A0ABR7PAM9_9FIRM</name>
<keyword evidence="1" id="KW-0812">Transmembrane</keyword>